<organism evidence="5 6">
    <name type="scientific">Coprinellus micaceus</name>
    <name type="common">Glistening ink-cap mushroom</name>
    <name type="synonym">Coprinus micaceus</name>
    <dbReference type="NCBI Taxonomy" id="71717"/>
    <lineage>
        <taxon>Eukaryota</taxon>
        <taxon>Fungi</taxon>
        <taxon>Dikarya</taxon>
        <taxon>Basidiomycota</taxon>
        <taxon>Agaricomycotina</taxon>
        <taxon>Agaricomycetes</taxon>
        <taxon>Agaricomycetidae</taxon>
        <taxon>Agaricales</taxon>
        <taxon>Agaricineae</taxon>
        <taxon>Psathyrellaceae</taxon>
        <taxon>Coprinellus</taxon>
    </lineage>
</organism>
<keyword evidence="1" id="KW-0696">RNA-directed RNA polymerase</keyword>
<keyword evidence="1" id="KW-0808">Transferase</keyword>
<name>A0A4Y7T6N7_COPMI</name>
<dbReference type="InterPro" id="IPR007855">
    <property type="entry name" value="RDRP"/>
</dbReference>
<dbReference type="Gene3D" id="3.40.50.300">
    <property type="entry name" value="P-loop containing nucleotide triphosphate hydrolases"/>
    <property type="match status" value="1"/>
</dbReference>
<dbReference type="GO" id="GO:0003723">
    <property type="term" value="F:RNA binding"/>
    <property type="evidence" value="ECO:0007669"/>
    <property type="project" value="UniProtKB-KW"/>
</dbReference>
<keyword evidence="1" id="KW-0694">RNA-binding</keyword>
<evidence type="ECO:0000259" key="4">
    <source>
        <dbReference type="Pfam" id="PF13086"/>
    </source>
</evidence>
<evidence type="ECO:0000313" key="6">
    <source>
        <dbReference type="Proteomes" id="UP000298030"/>
    </source>
</evidence>
<evidence type="ECO:0000313" key="5">
    <source>
        <dbReference type="EMBL" id="TEB29837.1"/>
    </source>
</evidence>
<feature type="domain" description="RDRP core" evidence="3">
    <location>
        <begin position="88"/>
        <end position="561"/>
    </location>
</feature>
<dbReference type="PANTHER" id="PTHR23079:SF55">
    <property type="entry name" value="RNA-DIRECTED RNA POLYMERASE"/>
    <property type="match status" value="1"/>
</dbReference>
<dbReference type="Pfam" id="PF13086">
    <property type="entry name" value="AAA_11"/>
    <property type="match status" value="1"/>
</dbReference>
<keyword evidence="6" id="KW-1185">Reference proteome</keyword>
<dbReference type="SUPFAM" id="SSF52540">
    <property type="entry name" value="P-loop containing nucleoside triphosphate hydrolases"/>
    <property type="match status" value="1"/>
</dbReference>
<dbReference type="PANTHER" id="PTHR23079">
    <property type="entry name" value="RNA-DEPENDENT RNA POLYMERASE"/>
    <property type="match status" value="1"/>
</dbReference>
<dbReference type="Pfam" id="PF05183">
    <property type="entry name" value="RdRP"/>
    <property type="match status" value="1"/>
</dbReference>
<comment type="caution">
    <text evidence="5">The sequence shown here is derived from an EMBL/GenBank/DDBJ whole genome shotgun (WGS) entry which is preliminary data.</text>
</comment>
<dbReference type="EMBL" id="QPFP01000025">
    <property type="protein sequence ID" value="TEB29837.1"/>
    <property type="molecule type" value="Genomic_DNA"/>
</dbReference>
<dbReference type="GO" id="GO:0030422">
    <property type="term" value="P:siRNA processing"/>
    <property type="evidence" value="ECO:0007669"/>
    <property type="project" value="TreeGrafter"/>
</dbReference>
<evidence type="ECO:0000256" key="1">
    <source>
        <dbReference type="RuleBase" id="RU363098"/>
    </source>
</evidence>
<dbReference type="Proteomes" id="UP000298030">
    <property type="component" value="Unassembled WGS sequence"/>
</dbReference>
<dbReference type="OrthoDB" id="6513042at2759"/>
<sequence length="1484" mass="168628">MKLKALVLRERTTDTPEEVEWKFNVPPNYMAVGPRREKMLKITFSDAGTVLDTDKISSNRILHSDDPTKFILLGVKRSFRFPDHPPKITTEYLIRFFKAGLFLNGVQYRFYHHSNSQLRERSCFLREANSDKELDDRIYALGDFGRIMNASKRAKRIGLLFSSAQIDLQLDPKYIADIPDIEIGDEVFSDGCGLMSKRLAIAVAKQKGIVFRGTRYTPTVVQIRYLGYKGVLMLHPRMDVENRPRDGVNEHIHLAEFRKSMKKFNAVGDNSFSVVGYSKPYSFGRLNNDIVVLLSCLGVPNEKFLQKQQQYFEWIQDAILDIPSAVDFLSSTDKYPLAEKVFLDGLTETHLREIRKLQMDELSRHHDKETNKFKTRMLIHKSRRLYGVCDPLQVLKEGQVHIRITAGRKGPSTPIHGDVLVVRNPCLHPGDCLKLRAVVNDELSHLVDCIVFASVAKPGHKAAPSMTSGGDLDGDEFFVLWDPDIVPAKTHESYDYPPNRERKSKVLTRMDLATYFASYNTSGVARVSALHNKWAIASPLGALCAECQELNALHSQSVDGAMITIPERLKNPPEPVGPFIIDLLRKHEEEFEANFLEHRSNVAALRDADVEEPKILLEHFIKNQKELNAFSEYEVFDLALRLSRKYDFDIIPFLPQINMSALGAMEKHTMSSALNLSQIDYPYIWNSLFQSDILNSTDLNSHGLDTSFSLQKLYSSTEHSQATFFEYLRRATQDYTRKLLLIRTDERFAVGIFMRGSIPWDEDPEVNDNVVVMSFLSQSSITTPTNRPCTKGFRLHCSFSKMELYNKQRSDTFIYIQRSPVGLQSDVVTSIALQKISATVQRQIGRLNKGALSNIELHVVSNHDRVAHQLFDLWYEHVPTEEHLERFPRKATPYRQNDIRDVDWDPPFVPDEESELGIEQQRRLWQRRVAHLGLIQEVFFPYRDDMHAPAGKARRQHDENTIERPLTNAKIRDIEAVLDFCIEYHADDELFLVFQHALGNGEVPDSDFVSTFLERIPTLVFVLLRVFPPSDGCRLHPELSGLGIALKIIRAIVRSANETRVAALVALEKLAGAIATIRLHDYVDLLMQVALSVRAKELVQEVLLVLNDSRLNHLSQPIPPNLVYAHKHALNVVFDRAEEAADECPCTDDGRPRSRQQTRPAQITLAFKDGPHSPFIIKGNIRVDQKHSIRLHSHVRLKATSKPENRFINTPVLDGLVIVANKGEYRFRLMQPAPQELEKMDWLIYDAGSIATAQAMVDALKTLMDEGNSCCAFYDIITGDDSDPEAFSPASEDDDTREDKGKGRVMDTSLEEGERDEGSEGESDQRPNLDEPFEMVFPPDSSLNESQRLAVRSWDARLSLIWGPPGTGKTTVVVDMLRSILMTFKPKGKLPKIIMTASTHNAVDNVLERFIRVNAQDKLLPDEQILRVATDQMRVNEDLHPYTLNDRVGGDMNQNRKLQKQAEARVKKAILVFSTCAGALVSEF</sequence>
<feature type="region of interest" description="Disordered" evidence="2">
    <location>
        <begin position="1282"/>
        <end position="1334"/>
    </location>
</feature>
<evidence type="ECO:0000259" key="3">
    <source>
        <dbReference type="Pfam" id="PF05183"/>
    </source>
</evidence>
<feature type="compositionally biased region" description="Acidic residues" evidence="2">
    <location>
        <begin position="1309"/>
        <end position="1322"/>
    </location>
</feature>
<proteinExistence type="inferred from homology"/>
<evidence type="ECO:0000256" key="2">
    <source>
        <dbReference type="SAM" id="MobiDB-lite"/>
    </source>
</evidence>
<dbReference type="GO" id="GO:0003968">
    <property type="term" value="F:RNA-directed RNA polymerase activity"/>
    <property type="evidence" value="ECO:0007669"/>
    <property type="project" value="UniProtKB-KW"/>
</dbReference>
<dbReference type="EC" id="2.7.7.48" evidence="1"/>
<dbReference type="InterPro" id="IPR041677">
    <property type="entry name" value="DNA2/NAM7_AAA_11"/>
</dbReference>
<keyword evidence="1" id="KW-0548">Nucleotidyltransferase</keyword>
<protein>
    <recommendedName>
        <fullName evidence="1">RNA-dependent RNA polymerase</fullName>
        <ecNumber evidence="1">2.7.7.48</ecNumber>
    </recommendedName>
</protein>
<dbReference type="InterPro" id="IPR027417">
    <property type="entry name" value="P-loop_NTPase"/>
</dbReference>
<dbReference type="GO" id="GO:0031380">
    <property type="term" value="C:nuclear RNA-directed RNA polymerase complex"/>
    <property type="evidence" value="ECO:0007669"/>
    <property type="project" value="TreeGrafter"/>
</dbReference>
<accession>A0A4Y7T6N7</accession>
<comment type="catalytic activity">
    <reaction evidence="1">
        <text>RNA(n) + a ribonucleoside 5'-triphosphate = RNA(n+1) + diphosphate</text>
        <dbReference type="Rhea" id="RHEA:21248"/>
        <dbReference type="Rhea" id="RHEA-COMP:14527"/>
        <dbReference type="Rhea" id="RHEA-COMP:17342"/>
        <dbReference type="ChEBI" id="CHEBI:33019"/>
        <dbReference type="ChEBI" id="CHEBI:61557"/>
        <dbReference type="ChEBI" id="CHEBI:140395"/>
        <dbReference type="EC" id="2.7.7.48"/>
    </reaction>
</comment>
<comment type="similarity">
    <text evidence="1">Belongs to the RdRP family.</text>
</comment>
<dbReference type="InterPro" id="IPR057596">
    <property type="entry name" value="RDRP_core"/>
</dbReference>
<dbReference type="GO" id="GO:0004386">
    <property type="term" value="F:helicase activity"/>
    <property type="evidence" value="ECO:0007669"/>
    <property type="project" value="InterPro"/>
</dbReference>
<reference evidence="5 6" key="1">
    <citation type="journal article" date="2019" name="Nat. Ecol. Evol.">
        <title>Megaphylogeny resolves global patterns of mushroom evolution.</title>
        <authorList>
            <person name="Varga T."/>
            <person name="Krizsan K."/>
            <person name="Foldi C."/>
            <person name="Dima B."/>
            <person name="Sanchez-Garcia M."/>
            <person name="Sanchez-Ramirez S."/>
            <person name="Szollosi G.J."/>
            <person name="Szarkandi J.G."/>
            <person name="Papp V."/>
            <person name="Albert L."/>
            <person name="Andreopoulos W."/>
            <person name="Angelini C."/>
            <person name="Antonin V."/>
            <person name="Barry K.W."/>
            <person name="Bougher N.L."/>
            <person name="Buchanan P."/>
            <person name="Buyck B."/>
            <person name="Bense V."/>
            <person name="Catcheside P."/>
            <person name="Chovatia M."/>
            <person name="Cooper J."/>
            <person name="Damon W."/>
            <person name="Desjardin D."/>
            <person name="Finy P."/>
            <person name="Geml J."/>
            <person name="Haridas S."/>
            <person name="Hughes K."/>
            <person name="Justo A."/>
            <person name="Karasinski D."/>
            <person name="Kautmanova I."/>
            <person name="Kiss B."/>
            <person name="Kocsube S."/>
            <person name="Kotiranta H."/>
            <person name="LaButti K.M."/>
            <person name="Lechner B.E."/>
            <person name="Liimatainen K."/>
            <person name="Lipzen A."/>
            <person name="Lukacs Z."/>
            <person name="Mihaltcheva S."/>
            <person name="Morgado L.N."/>
            <person name="Niskanen T."/>
            <person name="Noordeloos M.E."/>
            <person name="Ohm R.A."/>
            <person name="Ortiz-Santana B."/>
            <person name="Ovrebo C."/>
            <person name="Racz N."/>
            <person name="Riley R."/>
            <person name="Savchenko A."/>
            <person name="Shiryaev A."/>
            <person name="Soop K."/>
            <person name="Spirin V."/>
            <person name="Szebenyi C."/>
            <person name="Tomsovsky M."/>
            <person name="Tulloss R.E."/>
            <person name="Uehling J."/>
            <person name="Grigoriev I.V."/>
            <person name="Vagvolgyi C."/>
            <person name="Papp T."/>
            <person name="Martin F.M."/>
            <person name="Miettinen O."/>
            <person name="Hibbett D.S."/>
            <person name="Nagy L.G."/>
        </authorList>
    </citation>
    <scope>NUCLEOTIDE SEQUENCE [LARGE SCALE GENOMIC DNA]</scope>
    <source>
        <strain evidence="5 6">FP101781</strain>
    </source>
</reference>
<gene>
    <name evidence="5" type="ORF">FA13DRAFT_597539</name>
</gene>
<dbReference type="STRING" id="71717.A0A4Y7T6N7"/>
<feature type="domain" description="DNA2/NAM7 helicase helicase" evidence="4">
    <location>
        <begin position="1343"/>
        <end position="1464"/>
    </location>
</feature>